<dbReference type="SUPFAM" id="SSF48163">
    <property type="entry name" value="An anticodon-binding domain of class I aminoacyl-tRNA synthetases"/>
    <property type="match status" value="1"/>
</dbReference>
<accession>X1D4Y0</accession>
<dbReference type="AlphaFoldDB" id="X1D4Y0"/>
<evidence type="ECO:0000256" key="1">
    <source>
        <dbReference type="ARBA" id="ARBA00022598"/>
    </source>
</evidence>
<reference evidence="6" key="1">
    <citation type="journal article" date="2014" name="Front. Microbiol.">
        <title>High frequency of phylogenetically diverse reductive dehalogenase-homologous genes in deep subseafloor sedimentary metagenomes.</title>
        <authorList>
            <person name="Kawai M."/>
            <person name="Futagami T."/>
            <person name="Toyoda A."/>
            <person name="Takaki Y."/>
            <person name="Nishi S."/>
            <person name="Hori S."/>
            <person name="Arai W."/>
            <person name="Tsubouchi T."/>
            <person name="Morono Y."/>
            <person name="Uchiyama I."/>
            <person name="Ito T."/>
            <person name="Fujiyama A."/>
            <person name="Inagaki F."/>
            <person name="Takami H."/>
        </authorList>
    </citation>
    <scope>NUCLEOTIDE SEQUENCE</scope>
    <source>
        <strain evidence="6">Expedition CK06-06</strain>
    </source>
</reference>
<dbReference type="InterPro" id="IPR020751">
    <property type="entry name" value="aa-tRNA-synth_I_codon-bd_sub2"/>
</dbReference>
<evidence type="ECO:0000256" key="2">
    <source>
        <dbReference type="ARBA" id="ARBA00022741"/>
    </source>
</evidence>
<keyword evidence="2" id="KW-0547">Nucleotide-binding</keyword>
<dbReference type="Gene3D" id="1.10.10.350">
    <property type="match status" value="1"/>
</dbReference>
<protein>
    <submittedName>
        <fullName evidence="6">Uncharacterized protein</fullName>
    </submittedName>
</protein>
<name>X1D4Y0_9ZZZZ</name>
<dbReference type="EMBL" id="BART01034175">
    <property type="protein sequence ID" value="GAH15272.1"/>
    <property type="molecule type" value="Genomic_DNA"/>
</dbReference>
<dbReference type="GO" id="GO:0006412">
    <property type="term" value="P:translation"/>
    <property type="evidence" value="ECO:0007669"/>
    <property type="project" value="UniProtKB-KW"/>
</dbReference>
<gene>
    <name evidence="6" type="ORF">S01H4_58498</name>
</gene>
<comment type="caution">
    <text evidence="6">The sequence shown here is derived from an EMBL/GenBank/DDBJ whole genome shotgun (WGS) entry which is preliminary data.</text>
</comment>
<keyword evidence="1" id="KW-0436">Ligase</keyword>
<dbReference type="GO" id="GO:0005524">
    <property type="term" value="F:ATP binding"/>
    <property type="evidence" value="ECO:0007669"/>
    <property type="project" value="UniProtKB-KW"/>
</dbReference>
<keyword evidence="3" id="KW-0067">ATP-binding</keyword>
<sequence length="36" mass="4145">FSAIYIIFIGKDSGPQAGWFLTSLDRNFVIKRLKEL</sequence>
<feature type="non-terminal residue" evidence="6">
    <location>
        <position position="1"/>
    </location>
</feature>
<proteinExistence type="predicted"/>
<dbReference type="GO" id="GO:0000049">
    <property type="term" value="F:tRNA binding"/>
    <property type="evidence" value="ECO:0007669"/>
    <property type="project" value="InterPro"/>
</dbReference>
<evidence type="ECO:0000256" key="4">
    <source>
        <dbReference type="ARBA" id="ARBA00022917"/>
    </source>
</evidence>
<dbReference type="InterPro" id="IPR008925">
    <property type="entry name" value="aa_tRNA-synth_I_cd-bd_sf"/>
</dbReference>
<evidence type="ECO:0000256" key="3">
    <source>
        <dbReference type="ARBA" id="ARBA00022840"/>
    </source>
</evidence>
<evidence type="ECO:0000256" key="5">
    <source>
        <dbReference type="ARBA" id="ARBA00023146"/>
    </source>
</evidence>
<evidence type="ECO:0000313" key="6">
    <source>
        <dbReference type="EMBL" id="GAH15272.1"/>
    </source>
</evidence>
<keyword evidence="4" id="KW-0648">Protein biosynthesis</keyword>
<dbReference type="GO" id="GO:0004812">
    <property type="term" value="F:aminoacyl-tRNA ligase activity"/>
    <property type="evidence" value="ECO:0007669"/>
    <property type="project" value="UniProtKB-KW"/>
</dbReference>
<organism evidence="6">
    <name type="scientific">marine sediment metagenome</name>
    <dbReference type="NCBI Taxonomy" id="412755"/>
    <lineage>
        <taxon>unclassified sequences</taxon>
        <taxon>metagenomes</taxon>
        <taxon>ecological metagenomes</taxon>
    </lineage>
</organism>
<keyword evidence="5" id="KW-0030">Aminoacyl-tRNA synthetase</keyword>